<accession>A0AAV5D5I5</accession>
<evidence type="ECO:0000313" key="2">
    <source>
        <dbReference type="EMBL" id="GJN05520.1"/>
    </source>
</evidence>
<dbReference type="InterPro" id="IPR058752">
    <property type="entry name" value="RDRP_C_head"/>
</dbReference>
<dbReference type="EMBL" id="BQKI01000012">
    <property type="protein sequence ID" value="GJN05520.1"/>
    <property type="molecule type" value="Genomic_DNA"/>
</dbReference>
<sequence length="173" mass="20149">MSNHMFAEISPLKCFTEKEVSEEYKHRWTCLYNDYLRESSSLCKLTNKEEKSIKFRELYQKYKRILYHAEEFEESPRGDRIDLLQEACAELPHQVVYERAMPGNEVSKCGFAWKVAGRALCQLCVLERSGDTVLSRSGLWPMLSGRTEPRETHCAVRVPLPQTFLTFVSKCNN</sequence>
<reference evidence="2" key="1">
    <citation type="journal article" date="2018" name="DNA Res.">
        <title>Multiple hybrid de novo genome assembly of finger millet, an orphan allotetraploid crop.</title>
        <authorList>
            <person name="Hatakeyama M."/>
            <person name="Aluri S."/>
            <person name="Balachadran M.T."/>
            <person name="Sivarajan S.R."/>
            <person name="Patrignani A."/>
            <person name="Gruter S."/>
            <person name="Poveda L."/>
            <person name="Shimizu-Inatsugi R."/>
            <person name="Baeten J."/>
            <person name="Francoijs K.J."/>
            <person name="Nataraja K.N."/>
            <person name="Reddy Y.A.N."/>
            <person name="Phadnis S."/>
            <person name="Ravikumar R.L."/>
            <person name="Schlapbach R."/>
            <person name="Sreeman S.M."/>
            <person name="Shimizu K.K."/>
        </authorList>
    </citation>
    <scope>NUCLEOTIDE SEQUENCE</scope>
</reference>
<dbReference type="Proteomes" id="UP001054889">
    <property type="component" value="Unassembled WGS sequence"/>
</dbReference>
<dbReference type="Pfam" id="PF26253">
    <property type="entry name" value="RdRP_head"/>
    <property type="match status" value="1"/>
</dbReference>
<gene>
    <name evidence="2" type="primary">ga23152</name>
    <name evidence="2" type="ORF">PR202_ga23152</name>
</gene>
<protein>
    <recommendedName>
        <fullName evidence="1">RDRP C-terminal head domain-containing protein</fullName>
    </recommendedName>
</protein>
<evidence type="ECO:0000259" key="1">
    <source>
        <dbReference type="Pfam" id="PF26253"/>
    </source>
</evidence>
<proteinExistence type="predicted"/>
<evidence type="ECO:0000313" key="3">
    <source>
        <dbReference type="Proteomes" id="UP001054889"/>
    </source>
</evidence>
<dbReference type="AlphaFoldDB" id="A0AAV5D5I5"/>
<reference evidence="2" key="2">
    <citation type="submission" date="2021-12" db="EMBL/GenBank/DDBJ databases">
        <title>Resequencing data analysis of finger millet.</title>
        <authorList>
            <person name="Hatakeyama M."/>
            <person name="Aluri S."/>
            <person name="Balachadran M.T."/>
            <person name="Sivarajan S.R."/>
            <person name="Poveda L."/>
            <person name="Shimizu-Inatsugi R."/>
            <person name="Schlapbach R."/>
            <person name="Sreeman S.M."/>
            <person name="Shimizu K.K."/>
        </authorList>
    </citation>
    <scope>NUCLEOTIDE SEQUENCE</scope>
</reference>
<comment type="caution">
    <text evidence="2">The sequence shown here is derived from an EMBL/GenBank/DDBJ whole genome shotgun (WGS) entry which is preliminary data.</text>
</comment>
<organism evidence="2 3">
    <name type="scientific">Eleusine coracana subsp. coracana</name>
    <dbReference type="NCBI Taxonomy" id="191504"/>
    <lineage>
        <taxon>Eukaryota</taxon>
        <taxon>Viridiplantae</taxon>
        <taxon>Streptophyta</taxon>
        <taxon>Embryophyta</taxon>
        <taxon>Tracheophyta</taxon>
        <taxon>Spermatophyta</taxon>
        <taxon>Magnoliopsida</taxon>
        <taxon>Liliopsida</taxon>
        <taxon>Poales</taxon>
        <taxon>Poaceae</taxon>
        <taxon>PACMAD clade</taxon>
        <taxon>Chloridoideae</taxon>
        <taxon>Cynodonteae</taxon>
        <taxon>Eleusininae</taxon>
        <taxon>Eleusine</taxon>
    </lineage>
</organism>
<name>A0AAV5D5I5_ELECO</name>
<feature type="domain" description="RDRP C-terminal head" evidence="1">
    <location>
        <begin position="44"/>
        <end position="125"/>
    </location>
</feature>
<keyword evidence="3" id="KW-1185">Reference proteome</keyword>